<evidence type="ECO:0000259" key="1">
    <source>
        <dbReference type="Pfam" id="PF00582"/>
    </source>
</evidence>
<dbReference type="EMBL" id="RXNV01000013">
    <property type="protein sequence ID" value="RTR28273.1"/>
    <property type="molecule type" value="Genomic_DNA"/>
</dbReference>
<dbReference type="Pfam" id="PF00582">
    <property type="entry name" value="Usp"/>
    <property type="match status" value="1"/>
</dbReference>
<organism evidence="2 3">
    <name type="scientific">Shewanella atlantica</name>
    <dbReference type="NCBI Taxonomy" id="271099"/>
    <lineage>
        <taxon>Bacteria</taxon>
        <taxon>Pseudomonadati</taxon>
        <taxon>Pseudomonadota</taxon>
        <taxon>Gammaproteobacteria</taxon>
        <taxon>Alteromonadales</taxon>
        <taxon>Shewanellaceae</taxon>
        <taxon>Shewanella</taxon>
    </lineage>
</organism>
<keyword evidence="3" id="KW-1185">Reference proteome</keyword>
<dbReference type="RefSeq" id="WP_148103062.1">
    <property type="nucleotide sequence ID" value="NZ_RXNV01000013.1"/>
</dbReference>
<feature type="non-terminal residue" evidence="2">
    <location>
        <position position="63"/>
    </location>
</feature>
<protein>
    <submittedName>
        <fullName evidence="2">Universal stress protein</fullName>
    </submittedName>
</protein>
<dbReference type="OrthoDB" id="9804721at2"/>
<comment type="caution">
    <text evidence="2">The sequence shown here is derived from an EMBL/GenBank/DDBJ whole genome shotgun (WGS) entry which is preliminary data.</text>
</comment>
<proteinExistence type="predicted"/>
<dbReference type="AlphaFoldDB" id="A0A431VYP8"/>
<reference evidence="2 3" key="1">
    <citation type="submission" date="2018-12" db="EMBL/GenBank/DDBJ databases">
        <authorList>
            <person name="Yu L."/>
        </authorList>
    </citation>
    <scope>NUCLEOTIDE SEQUENCE [LARGE SCALE GENOMIC DNA]</scope>
    <source>
        <strain evidence="2 3">HAW-EB5</strain>
    </source>
</reference>
<gene>
    <name evidence="2" type="ORF">EKG39_19285</name>
</gene>
<dbReference type="InterPro" id="IPR006016">
    <property type="entry name" value="UspA"/>
</dbReference>
<name>A0A431VYP8_9GAMM</name>
<evidence type="ECO:0000313" key="2">
    <source>
        <dbReference type="EMBL" id="RTR28273.1"/>
    </source>
</evidence>
<sequence>MVDESGTKTTAFDQAAMRLREAEVSVSENILSGRVDEALLNYQQEQQLEMIVMGAFGHSKLRQ</sequence>
<dbReference type="Proteomes" id="UP000282060">
    <property type="component" value="Unassembled WGS sequence"/>
</dbReference>
<dbReference type="SUPFAM" id="SSF52402">
    <property type="entry name" value="Adenine nucleotide alpha hydrolases-like"/>
    <property type="match status" value="1"/>
</dbReference>
<dbReference type="Gene3D" id="3.40.50.620">
    <property type="entry name" value="HUPs"/>
    <property type="match status" value="1"/>
</dbReference>
<evidence type="ECO:0000313" key="3">
    <source>
        <dbReference type="Proteomes" id="UP000282060"/>
    </source>
</evidence>
<accession>A0A431VYP8</accession>
<feature type="domain" description="UspA" evidence="1">
    <location>
        <begin position="15"/>
        <end position="63"/>
    </location>
</feature>
<dbReference type="InterPro" id="IPR014729">
    <property type="entry name" value="Rossmann-like_a/b/a_fold"/>
</dbReference>